<evidence type="ECO:0000259" key="5">
    <source>
        <dbReference type="Pfam" id="PF02441"/>
    </source>
</evidence>
<comment type="function">
    <text evidence="3">Catalyzes two sequential steps in the biosynthesis of coenzyme A. In the first step cysteine is conjugated to 4'-phosphopantothenate to form 4-phosphopantothenoylcysteine. In the second step the latter compound is decarboxylated to form 4'-phosphopantotheine.</text>
</comment>
<comment type="pathway">
    <text evidence="3 4">Cofactor biosynthesis; coenzyme A biosynthesis; CoA from (R)-pantothenate: step 2/5.</text>
</comment>
<feature type="domain" description="DNA/pantothenate metabolism flavoprotein C-terminal" evidence="6">
    <location>
        <begin position="183"/>
        <end position="392"/>
    </location>
</feature>
<reference evidence="7" key="1">
    <citation type="journal article" date="2021" name="PeerJ">
        <title>Extensive microbial diversity within the chicken gut microbiome revealed by metagenomics and culture.</title>
        <authorList>
            <person name="Gilroy R."/>
            <person name="Ravi A."/>
            <person name="Getino M."/>
            <person name="Pursley I."/>
            <person name="Horton D.L."/>
            <person name="Alikhan N.F."/>
            <person name="Baker D."/>
            <person name="Gharbi K."/>
            <person name="Hall N."/>
            <person name="Watson M."/>
            <person name="Adriaenssens E.M."/>
            <person name="Foster-Nyarko E."/>
            <person name="Jarju S."/>
            <person name="Secka A."/>
            <person name="Antonio M."/>
            <person name="Oren A."/>
            <person name="Chaudhuri R.R."/>
            <person name="La Ragione R."/>
            <person name="Hildebrand F."/>
            <person name="Pallen M.J."/>
        </authorList>
    </citation>
    <scope>NUCLEOTIDE SEQUENCE</scope>
    <source>
        <strain evidence="7">F6-6636</strain>
    </source>
</reference>
<feature type="binding site" evidence="3">
    <location>
        <position position="275"/>
    </location>
    <ligand>
        <name>CTP</name>
        <dbReference type="ChEBI" id="CHEBI:37563"/>
    </ligand>
</feature>
<evidence type="ECO:0000256" key="4">
    <source>
        <dbReference type="RuleBase" id="RU364078"/>
    </source>
</evidence>
<dbReference type="Pfam" id="PF02441">
    <property type="entry name" value="Flavoprotein"/>
    <property type="match status" value="1"/>
</dbReference>
<gene>
    <name evidence="3 7" type="primary">coaBC</name>
    <name evidence="7" type="ORF">H9901_01845</name>
</gene>
<feature type="binding site" evidence="3">
    <location>
        <position position="339"/>
    </location>
    <ligand>
        <name>CTP</name>
        <dbReference type="ChEBI" id="CHEBI:37563"/>
    </ligand>
</feature>
<protein>
    <recommendedName>
        <fullName evidence="3">Coenzyme A biosynthesis bifunctional protein CoaBC</fullName>
    </recommendedName>
    <alternativeName>
        <fullName evidence="3">DNA/pantothenate metabolism flavoprotein</fullName>
    </alternativeName>
    <alternativeName>
        <fullName evidence="3">Phosphopantothenoylcysteine synthetase/decarboxylase</fullName>
        <shortName evidence="3">PPCS-PPCDC</shortName>
    </alternativeName>
    <domain>
        <recommendedName>
            <fullName evidence="3">Phosphopantothenoylcysteine decarboxylase</fullName>
            <shortName evidence="3">PPC decarboxylase</shortName>
            <shortName evidence="3">PPC-DC</shortName>
            <ecNumber evidence="3">4.1.1.36</ecNumber>
        </recommendedName>
        <alternativeName>
            <fullName evidence="3">CoaC</fullName>
        </alternativeName>
    </domain>
    <domain>
        <recommendedName>
            <fullName evidence="3">Phosphopantothenate--cysteine ligase</fullName>
            <ecNumber evidence="3">6.3.2.5</ecNumber>
        </recommendedName>
        <alternativeName>
            <fullName evidence="3">CoaB</fullName>
        </alternativeName>
        <alternativeName>
            <fullName evidence="3">Phosphopantothenoylcysteine synthetase</fullName>
            <shortName evidence="3">PPC synthetase</shortName>
            <shortName evidence="3">PPC-S</shortName>
        </alternativeName>
    </domain>
</protein>
<feature type="region of interest" description="Phosphopantothenoylcysteine decarboxylase" evidence="3">
    <location>
        <begin position="1"/>
        <end position="187"/>
    </location>
</feature>
<dbReference type="InterPro" id="IPR036551">
    <property type="entry name" value="Flavin_trans-like"/>
</dbReference>
<dbReference type="GO" id="GO:0004633">
    <property type="term" value="F:phosphopantothenoylcysteine decarboxylase activity"/>
    <property type="evidence" value="ECO:0007669"/>
    <property type="project" value="UniProtKB-UniRule"/>
</dbReference>
<keyword evidence="2 3" id="KW-0456">Lyase</keyword>
<dbReference type="GO" id="GO:0015941">
    <property type="term" value="P:pantothenate catabolic process"/>
    <property type="evidence" value="ECO:0007669"/>
    <property type="project" value="InterPro"/>
</dbReference>
<evidence type="ECO:0000259" key="6">
    <source>
        <dbReference type="Pfam" id="PF04127"/>
    </source>
</evidence>
<dbReference type="SUPFAM" id="SSF102645">
    <property type="entry name" value="CoaB-like"/>
    <property type="match status" value="1"/>
</dbReference>
<comment type="caution">
    <text evidence="3">Lacks conserved residue(s) required for the propagation of feature annotation.</text>
</comment>
<keyword evidence="3 4" id="KW-0436">Ligase</keyword>
<keyword evidence="1 3" id="KW-0210">Decarboxylase</keyword>
<dbReference type="InterPro" id="IPR007085">
    <property type="entry name" value="DNA/pantothenate-metab_flavo_C"/>
</dbReference>
<comment type="similarity">
    <text evidence="3 4">In the N-terminal section; belongs to the HFCD (homo-oligomeric flavin containing Cys decarboxylase) superfamily.</text>
</comment>
<dbReference type="AlphaFoldDB" id="A0A948TIT0"/>
<evidence type="ECO:0000256" key="2">
    <source>
        <dbReference type="ARBA" id="ARBA00023239"/>
    </source>
</evidence>
<dbReference type="EMBL" id="JAHLFS010000024">
    <property type="protein sequence ID" value="MBU3851428.1"/>
    <property type="molecule type" value="Genomic_DNA"/>
</dbReference>
<dbReference type="GO" id="GO:0010181">
    <property type="term" value="F:FMN binding"/>
    <property type="evidence" value="ECO:0007669"/>
    <property type="project" value="UniProtKB-UniRule"/>
</dbReference>
<evidence type="ECO:0000313" key="7">
    <source>
        <dbReference type="EMBL" id="MBU3851428.1"/>
    </source>
</evidence>
<feature type="binding site" evidence="3">
    <location>
        <position position="285"/>
    </location>
    <ligand>
        <name>CTP</name>
        <dbReference type="ChEBI" id="CHEBI:37563"/>
    </ligand>
</feature>
<keyword evidence="3" id="KW-0479">Metal-binding</keyword>
<dbReference type="EC" id="4.1.1.36" evidence="3"/>
<dbReference type="GO" id="GO:0071513">
    <property type="term" value="C:phosphopantothenoylcysteine decarboxylase complex"/>
    <property type="evidence" value="ECO:0007669"/>
    <property type="project" value="TreeGrafter"/>
</dbReference>
<sequence length="402" mass="43292">MLKNKHIALYISGSIAAYKAASLTRLLVKAGAIVRVIMTTAATNFITPLTMQTLSKHFVYPQQITTADAPVAHIALADWTDIAIIAPATANIIAKMANGIADDFATTALLATTAAKFVVPAMNEHMWNNPATQHNLTTLRTNGVTIIEPTVGFLAEGYAGKGHMREPSDIVNYVASATMPALLANKKVLISAGGTKEPIDPVRYITNRSSGKMGYALAQVAQQMGAQVTLVSASTLPTPPGVTIHKVTTAQQMQTAMNDNFKQNDIVIMAAAVADYRVLHVATQKIKKTTDNDQLNLKLVKNPDILATLSQQKTHQYLVGFAAESQNLLANAQKKLINKHVDMLVANDISAKDAGFNSDNNRVTVLRPHQASQVLLLASKQQIAKEILTIISNEIKNKKPCD</sequence>
<dbReference type="InterPro" id="IPR005252">
    <property type="entry name" value="CoaBC"/>
</dbReference>
<dbReference type="PANTHER" id="PTHR14359:SF6">
    <property type="entry name" value="PHOSPHOPANTOTHENOYLCYSTEINE DECARBOXYLASE"/>
    <property type="match status" value="1"/>
</dbReference>
<dbReference type="Gene3D" id="3.40.50.10300">
    <property type="entry name" value="CoaB-like"/>
    <property type="match status" value="1"/>
</dbReference>
<feature type="binding site" evidence="3">
    <location>
        <position position="321"/>
    </location>
    <ligand>
        <name>CTP</name>
        <dbReference type="ChEBI" id="CHEBI:37563"/>
    </ligand>
</feature>
<comment type="pathway">
    <text evidence="3 4">Cofactor biosynthesis; coenzyme A biosynthesis; CoA from (R)-pantothenate: step 3/5.</text>
</comment>
<comment type="catalytic activity">
    <reaction evidence="3 4">
        <text>(R)-4'-phosphopantothenate + L-cysteine + CTP = N-[(R)-4-phosphopantothenoyl]-L-cysteine + CMP + diphosphate + H(+)</text>
        <dbReference type="Rhea" id="RHEA:19397"/>
        <dbReference type="ChEBI" id="CHEBI:10986"/>
        <dbReference type="ChEBI" id="CHEBI:15378"/>
        <dbReference type="ChEBI" id="CHEBI:33019"/>
        <dbReference type="ChEBI" id="CHEBI:35235"/>
        <dbReference type="ChEBI" id="CHEBI:37563"/>
        <dbReference type="ChEBI" id="CHEBI:59458"/>
        <dbReference type="ChEBI" id="CHEBI:60377"/>
        <dbReference type="EC" id="6.3.2.5"/>
    </reaction>
</comment>
<keyword evidence="3 4" id="KW-0288">FMN</keyword>
<dbReference type="GO" id="GO:0015937">
    <property type="term" value="P:coenzyme A biosynthetic process"/>
    <property type="evidence" value="ECO:0007669"/>
    <property type="project" value="UniProtKB-UniRule"/>
</dbReference>
<dbReference type="PANTHER" id="PTHR14359">
    <property type="entry name" value="HOMO-OLIGOMERIC FLAVIN CONTAINING CYS DECARBOXYLASE FAMILY"/>
    <property type="match status" value="1"/>
</dbReference>
<accession>A0A948TIT0</accession>
<dbReference type="InterPro" id="IPR003382">
    <property type="entry name" value="Flavoprotein"/>
</dbReference>
<keyword evidence="3" id="KW-0511">Multifunctional enzyme</keyword>
<evidence type="ECO:0000313" key="8">
    <source>
        <dbReference type="Proteomes" id="UP000777303"/>
    </source>
</evidence>
<dbReference type="Gene3D" id="3.40.50.1950">
    <property type="entry name" value="Flavin prenyltransferase-like"/>
    <property type="match status" value="1"/>
</dbReference>
<comment type="similarity">
    <text evidence="3 4">In the C-terminal section; belongs to the PPC synthetase family.</text>
</comment>
<feature type="binding site" evidence="3">
    <location>
        <begin position="303"/>
        <end position="306"/>
    </location>
    <ligand>
        <name>CTP</name>
        <dbReference type="ChEBI" id="CHEBI:37563"/>
    </ligand>
</feature>
<comment type="caution">
    <text evidence="7">The sequence shown here is derived from an EMBL/GenBank/DDBJ whole genome shotgun (WGS) entry which is preliminary data.</text>
</comment>
<dbReference type="EC" id="6.3.2.5" evidence="3"/>
<dbReference type="GO" id="GO:0004632">
    <property type="term" value="F:phosphopantothenate--cysteine ligase activity"/>
    <property type="evidence" value="ECO:0007669"/>
    <property type="project" value="UniProtKB-UniRule"/>
</dbReference>
<comment type="function">
    <text evidence="4">Catalyzes two steps in the biosynthesis of coenzyme A. In the first step cysteine is conjugated to 4'-phosphopantothenate to form 4-phosphopantothenoylcysteine, in the latter compound is decarboxylated to form 4'-phosphopantotheine.</text>
</comment>
<comment type="cofactor">
    <cofactor evidence="3">
        <name>Mg(2+)</name>
        <dbReference type="ChEBI" id="CHEBI:18420"/>
    </cofactor>
</comment>
<comment type="cofactor">
    <cofactor evidence="3">
        <name>FMN</name>
        <dbReference type="ChEBI" id="CHEBI:58210"/>
    </cofactor>
    <text evidence="3">Binds 1 FMN per subunit.</text>
</comment>
<comment type="catalytic activity">
    <reaction evidence="3 4">
        <text>N-[(R)-4-phosphopantothenoyl]-L-cysteine + H(+) = (R)-4'-phosphopantetheine + CO2</text>
        <dbReference type="Rhea" id="RHEA:16793"/>
        <dbReference type="ChEBI" id="CHEBI:15378"/>
        <dbReference type="ChEBI" id="CHEBI:16526"/>
        <dbReference type="ChEBI" id="CHEBI:59458"/>
        <dbReference type="ChEBI" id="CHEBI:61723"/>
        <dbReference type="EC" id="4.1.1.36"/>
    </reaction>
</comment>
<feature type="domain" description="Flavoprotein" evidence="5">
    <location>
        <begin position="5"/>
        <end position="176"/>
    </location>
</feature>
<reference evidence="7" key="2">
    <citation type="submission" date="2021-04" db="EMBL/GenBank/DDBJ databases">
        <authorList>
            <person name="Gilroy R."/>
        </authorList>
    </citation>
    <scope>NUCLEOTIDE SEQUENCE</scope>
    <source>
        <strain evidence="7">F6-6636</strain>
    </source>
</reference>
<dbReference type="HAMAP" id="MF_02225">
    <property type="entry name" value="CoaBC"/>
    <property type="match status" value="1"/>
</dbReference>
<feature type="region of interest" description="Phosphopantothenate--cysteine ligase" evidence="3">
    <location>
        <begin position="188"/>
        <end position="402"/>
    </location>
</feature>
<dbReference type="SUPFAM" id="SSF52507">
    <property type="entry name" value="Homo-oligomeric flavin-containing Cys decarboxylases, HFCD"/>
    <property type="match status" value="1"/>
</dbReference>
<keyword evidence="3 4" id="KW-0285">Flavoprotein</keyword>
<dbReference type="Pfam" id="PF04127">
    <property type="entry name" value="DFP"/>
    <property type="match status" value="1"/>
</dbReference>
<evidence type="ECO:0000256" key="3">
    <source>
        <dbReference type="HAMAP-Rule" id="MF_02225"/>
    </source>
</evidence>
<dbReference type="InterPro" id="IPR035929">
    <property type="entry name" value="CoaB-like_sf"/>
</dbReference>
<dbReference type="GO" id="GO:0046872">
    <property type="term" value="F:metal ion binding"/>
    <property type="evidence" value="ECO:0007669"/>
    <property type="project" value="UniProtKB-KW"/>
</dbReference>
<evidence type="ECO:0000256" key="1">
    <source>
        <dbReference type="ARBA" id="ARBA00022793"/>
    </source>
</evidence>
<keyword evidence="3" id="KW-0460">Magnesium</keyword>
<organism evidence="7 8">
    <name type="scientific">Candidatus Paralactobacillus gallistercoris</name>
    <dbReference type="NCBI Taxonomy" id="2838724"/>
    <lineage>
        <taxon>Bacteria</taxon>
        <taxon>Bacillati</taxon>
        <taxon>Bacillota</taxon>
        <taxon>Bacilli</taxon>
        <taxon>Lactobacillales</taxon>
        <taxon>Lactobacillaceae</taxon>
        <taxon>Lactobacillus</taxon>
    </lineage>
</organism>
<feature type="binding site" evidence="3">
    <location>
        <position position="335"/>
    </location>
    <ligand>
        <name>CTP</name>
        <dbReference type="ChEBI" id="CHEBI:37563"/>
    </ligand>
</feature>
<dbReference type="NCBIfam" id="TIGR00521">
    <property type="entry name" value="coaBC_dfp"/>
    <property type="match status" value="1"/>
</dbReference>
<proteinExistence type="inferred from homology"/>
<name>A0A948TIT0_9LACO</name>
<dbReference type="Proteomes" id="UP000777303">
    <property type="component" value="Unassembled WGS sequence"/>
</dbReference>